<dbReference type="STRING" id="938405.SAMN02927895_03489"/>
<dbReference type="CDD" id="cd19166">
    <property type="entry name" value="HemeO-bac"/>
    <property type="match status" value="1"/>
</dbReference>
<dbReference type="InterPro" id="IPR016053">
    <property type="entry name" value="Haem_Oase-like"/>
</dbReference>
<protein>
    <submittedName>
        <fullName evidence="1">Heme oxygenase</fullName>
    </submittedName>
</protein>
<evidence type="ECO:0000313" key="2">
    <source>
        <dbReference type="Proteomes" id="UP000198925"/>
    </source>
</evidence>
<dbReference type="SUPFAM" id="SSF48613">
    <property type="entry name" value="Heme oxygenase-like"/>
    <property type="match status" value="1"/>
</dbReference>
<dbReference type="GO" id="GO:0006788">
    <property type="term" value="P:heme oxidation"/>
    <property type="evidence" value="ECO:0007669"/>
    <property type="project" value="InterPro"/>
</dbReference>
<dbReference type="InterPro" id="IPR016084">
    <property type="entry name" value="Haem_Oase-like_multi-hlx"/>
</dbReference>
<gene>
    <name evidence="1" type="ORF">SAMN04487779_101895</name>
</gene>
<accession>A0A1G7A512</accession>
<evidence type="ECO:0000313" key="1">
    <source>
        <dbReference type="EMBL" id="SDE09974.1"/>
    </source>
</evidence>
<dbReference type="EMBL" id="FMZX01000018">
    <property type="protein sequence ID" value="SDE09974.1"/>
    <property type="molecule type" value="Genomic_DNA"/>
</dbReference>
<organism evidence="1 2">
    <name type="scientific">Belnapia rosea</name>
    <dbReference type="NCBI Taxonomy" id="938405"/>
    <lineage>
        <taxon>Bacteria</taxon>
        <taxon>Pseudomonadati</taxon>
        <taxon>Pseudomonadota</taxon>
        <taxon>Alphaproteobacteria</taxon>
        <taxon>Acetobacterales</taxon>
        <taxon>Roseomonadaceae</taxon>
        <taxon>Belnapia</taxon>
    </lineage>
</organism>
<keyword evidence="2" id="KW-1185">Reference proteome</keyword>
<name>A0A1G7A512_9PROT</name>
<sequence length="192" mass="20045">MPPAPAGARFALRDATADIHARLHAVPAFQALADGRLDEAGYVALLRRMLGFHMAIEASLAVAPCLAAYGVDLAERRRTGLLQADLRHFQAPEAAPPAPVPLLATAARALGALYVTEGSTLGGRQLAHGLDHLLPPGTMEGRAFLLGHGARHGAMWLACCTAIETCGRETGGLVGMQSGAVETFAAFEAWFG</sequence>
<dbReference type="Pfam" id="PF01126">
    <property type="entry name" value="Heme_oxygenase"/>
    <property type="match status" value="1"/>
</dbReference>
<dbReference type="RefSeq" id="WP_090664656.1">
    <property type="nucleotide sequence ID" value="NZ_FMZX01000018.1"/>
</dbReference>
<dbReference type="Gene3D" id="1.20.910.10">
    <property type="entry name" value="Heme oxygenase-like"/>
    <property type="match status" value="1"/>
</dbReference>
<dbReference type="AlphaFoldDB" id="A0A1G7A512"/>
<reference evidence="1 2" key="1">
    <citation type="submission" date="2016-10" db="EMBL/GenBank/DDBJ databases">
        <authorList>
            <person name="de Groot N.N."/>
        </authorList>
    </citation>
    <scope>NUCLEOTIDE SEQUENCE [LARGE SCALE GENOMIC DNA]</scope>
    <source>
        <strain evidence="1 2">CPCC 100156</strain>
    </source>
</reference>
<proteinExistence type="predicted"/>
<dbReference type="Proteomes" id="UP000198925">
    <property type="component" value="Unassembled WGS sequence"/>
</dbReference>
<dbReference type="GO" id="GO:0004392">
    <property type="term" value="F:heme oxygenase (decyclizing) activity"/>
    <property type="evidence" value="ECO:0007669"/>
    <property type="project" value="InterPro"/>
</dbReference>